<dbReference type="Gene3D" id="2.20.25.10">
    <property type="match status" value="1"/>
</dbReference>
<name>A0ABU1IRX0_9BACL</name>
<gene>
    <name evidence="1" type="ORF">JOE21_002926</name>
</gene>
<keyword evidence="2" id="KW-1185">Reference proteome</keyword>
<dbReference type="InterPro" id="IPR015946">
    <property type="entry name" value="KH_dom-like_a/b"/>
</dbReference>
<dbReference type="EMBL" id="JAVDQG010000007">
    <property type="protein sequence ID" value="MDR6226914.1"/>
    <property type="molecule type" value="Genomic_DNA"/>
</dbReference>
<dbReference type="RefSeq" id="WP_309867478.1">
    <property type="nucleotide sequence ID" value="NZ_JAVDQG010000007.1"/>
</dbReference>
<dbReference type="InterPro" id="IPR036102">
    <property type="entry name" value="OsmC/Ohrsf"/>
</dbReference>
<dbReference type="Gene3D" id="3.30.300.20">
    <property type="match status" value="1"/>
</dbReference>
<dbReference type="InterPro" id="IPR003718">
    <property type="entry name" value="OsmC/Ohr_fam"/>
</dbReference>
<dbReference type="Pfam" id="PF02566">
    <property type="entry name" value="OsmC"/>
    <property type="match status" value="1"/>
</dbReference>
<reference evidence="1 2" key="1">
    <citation type="submission" date="2023-07" db="EMBL/GenBank/DDBJ databases">
        <title>Genomic Encyclopedia of Type Strains, Phase IV (KMG-IV): sequencing the most valuable type-strain genomes for metagenomic binning, comparative biology and taxonomic classification.</title>
        <authorList>
            <person name="Goeker M."/>
        </authorList>
    </citation>
    <scope>NUCLEOTIDE SEQUENCE [LARGE SCALE GENOMIC DNA]</scope>
    <source>
        <strain evidence="1 2">DSM 45903</strain>
    </source>
</reference>
<dbReference type="PANTHER" id="PTHR34352:SF1">
    <property type="entry name" value="PROTEIN YHFA"/>
    <property type="match status" value="1"/>
</dbReference>
<dbReference type="SUPFAM" id="SSF82784">
    <property type="entry name" value="OsmC-like"/>
    <property type="match status" value="1"/>
</dbReference>
<evidence type="ECO:0000313" key="2">
    <source>
        <dbReference type="Proteomes" id="UP001185012"/>
    </source>
</evidence>
<accession>A0ABU1IRX0</accession>
<sequence length="138" mass="15596">MKTKLSWEGKMRFEAKTPSGHTVTLDAAPEVGGEDRGARPTELLLSATGACSGIDIVEILRKMRLTVEDFDMEISGERAEDHPRRFTRVHIHYKLTGDLPEEKVRRAVELSRDKYCSVSQSLNAEILTSFEINGNRYE</sequence>
<proteinExistence type="predicted"/>
<evidence type="ECO:0000313" key="1">
    <source>
        <dbReference type="EMBL" id="MDR6226914.1"/>
    </source>
</evidence>
<dbReference type="Proteomes" id="UP001185012">
    <property type="component" value="Unassembled WGS sequence"/>
</dbReference>
<organism evidence="1 2">
    <name type="scientific">Desmospora profundinema</name>
    <dbReference type="NCBI Taxonomy" id="1571184"/>
    <lineage>
        <taxon>Bacteria</taxon>
        <taxon>Bacillati</taxon>
        <taxon>Bacillota</taxon>
        <taxon>Bacilli</taxon>
        <taxon>Bacillales</taxon>
        <taxon>Thermoactinomycetaceae</taxon>
        <taxon>Desmospora</taxon>
    </lineage>
</organism>
<dbReference type="PANTHER" id="PTHR34352">
    <property type="entry name" value="PROTEIN YHFA"/>
    <property type="match status" value="1"/>
</dbReference>
<protein>
    <submittedName>
        <fullName evidence="1">Redox protein</fullName>
    </submittedName>
</protein>
<comment type="caution">
    <text evidence="1">The sequence shown here is derived from an EMBL/GenBank/DDBJ whole genome shotgun (WGS) entry which is preliminary data.</text>
</comment>